<feature type="transmembrane region" description="Helical" evidence="1">
    <location>
        <begin position="26"/>
        <end position="43"/>
    </location>
</feature>
<proteinExistence type="predicted"/>
<organism evidence="2 3">
    <name type="scientific">Candidatus Iainarchaeum sp</name>
    <dbReference type="NCBI Taxonomy" id="3101447"/>
    <lineage>
        <taxon>Archaea</taxon>
        <taxon>Candidatus Iainarchaeota</taxon>
        <taxon>Candidatus Iainarchaeia</taxon>
        <taxon>Candidatus Iainarchaeales</taxon>
        <taxon>Candidatus Iainarchaeaceae</taxon>
        <taxon>Candidatus Iainarchaeum</taxon>
    </lineage>
</organism>
<keyword evidence="1" id="KW-1133">Transmembrane helix</keyword>
<evidence type="ECO:0000313" key="3">
    <source>
        <dbReference type="Proteomes" id="UP000565078"/>
    </source>
</evidence>
<gene>
    <name evidence="2" type="ORF">HA254_00185</name>
</gene>
<protein>
    <submittedName>
        <fullName evidence="2">Uncharacterized protein</fullName>
    </submittedName>
</protein>
<evidence type="ECO:0000256" key="1">
    <source>
        <dbReference type="SAM" id="Phobius"/>
    </source>
</evidence>
<evidence type="ECO:0000313" key="2">
    <source>
        <dbReference type="EMBL" id="HIH09068.1"/>
    </source>
</evidence>
<feature type="transmembrane region" description="Helical" evidence="1">
    <location>
        <begin position="118"/>
        <end position="138"/>
    </location>
</feature>
<reference evidence="3" key="1">
    <citation type="journal article" date="2020" name="bioRxiv">
        <title>A rank-normalized archaeal taxonomy based on genome phylogeny resolves widespread incomplete and uneven classifications.</title>
        <authorList>
            <person name="Rinke C."/>
            <person name="Chuvochina M."/>
            <person name="Mussig A.J."/>
            <person name="Chaumeil P.-A."/>
            <person name="Waite D.W."/>
            <person name="Whitman W.B."/>
            <person name="Parks D.H."/>
            <person name="Hugenholtz P."/>
        </authorList>
    </citation>
    <scope>NUCLEOTIDE SEQUENCE [LARGE SCALE GENOMIC DNA]</scope>
</reference>
<accession>A0A7J4IU68</accession>
<keyword evidence="1" id="KW-0472">Membrane</keyword>
<dbReference type="AlphaFoldDB" id="A0A7J4IU68"/>
<dbReference type="Proteomes" id="UP000565078">
    <property type="component" value="Unassembled WGS sequence"/>
</dbReference>
<feature type="transmembrane region" description="Helical" evidence="1">
    <location>
        <begin position="89"/>
        <end position="106"/>
    </location>
</feature>
<dbReference type="EMBL" id="DUGC01000003">
    <property type="protein sequence ID" value="HIH09068.1"/>
    <property type="molecule type" value="Genomic_DNA"/>
</dbReference>
<name>A0A7J4IU68_9ARCH</name>
<keyword evidence="1" id="KW-0812">Transmembrane</keyword>
<comment type="caution">
    <text evidence="2">The sequence shown here is derived from an EMBL/GenBank/DDBJ whole genome shotgun (WGS) entry which is preliminary data.</text>
</comment>
<sequence>MLGKPDWFQSRKYTGWGLTPKTWQGWAYLAVMVVPVFAFNWLYRGPGEIRIAAIGIWALIFVLDTLDIMARLKKDERETMHEAIAERNAAWFMVLVLAIGIAYQAASSAVRGMFAVDPFIIAALFGAMIIKMATNICLERKN</sequence>